<protein>
    <submittedName>
        <fullName evidence="3">ATP-dependent carboxylate-amine ligase</fullName>
    </submittedName>
</protein>
<dbReference type="EMBL" id="JACYXI010000006">
    <property type="protein sequence ID" value="MBD8892172.1"/>
    <property type="molecule type" value="Genomic_DNA"/>
</dbReference>
<reference evidence="4" key="1">
    <citation type="submission" date="2020-09" db="EMBL/GenBank/DDBJ databases">
        <title>The genome sequence of strain Labrenzia suaedae 4C16A.</title>
        <authorList>
            <person name="Liu Y."/>
        </authorList>
    </citation>
    <scope>NUCLEOTIDE SEQUENCE [LARGE SCALE GENOMIC DNA]</scope>
    <source>
        <strain evidence="4">4C16A</strain>
    </source>
</reference>
<keyword evidence="3" id="KW-0436">Ligase</keyword>
<dbReference type="InterPro" id="IPR013651">
    <property type="entry name" value="ATP-grasp_RimK-type"/>
</dbReference>
<sequence>MEIIPQSTSSPAPSRPLIWRLLESYCKDHDLALNAADALGHAGWIETSQGRRSFFSGASFDLNPLGAAQIARDKAHTLEVLARAGLPVPASQLLHSASAIAAMSRVHALCSDILTGPDEALKFAERIGYPVYVKPNDGQEGHDIHRALDPQGLTACFDSLFFHHDKLLIQEEIKGRDLRIIVLDGEILCALERHRPSITGDGHSTVAELLKSQPDKVRMDSRLFHELAAQNLTYCAVPEAGTTVTLLPVANLSAGGKGGLLEDTLPPVLADAAIACGQKLGLRYYGLDLLLESDAASETAFKILELNASPGLSQLHRQGGEAAGLALQIYTKVFDALRQDLEGPRRS</sequence>
<dbReference type="PANTHER" id="PTHR21621">
    <property type="entry name" value="RIBOSOMAL PROTEIN S6 MODIFICATION PROTEIN"/>
    <property type="match status" value="1"/>
</dbReference>
<dbReference type="GO" id="GO:0016874">
    <property type="term" value="F:ligase activity"/>
    <property type="evidence" value="ECO:0007669"/>
    <property type="project" value="UniProtKB-KW"/>
</dbReference>
<dbReference type="Proteomes" id="UP000632063">
    <property type="component" value="Unassembled WGS sequence"/>
</dbReference>
<dbReference type="Gene3D" id="3.30.470.20">
    <property type="entry name" value="ATP-grasp fold, B domain"/>
    <property type="match status" value="2"/>
</dbReference>
<reference evidence="3 4" key="2">
    <citation type="journal article" date="2021" name="Int. J. Syst. Evol. Microbiol.">
        <title>Roseibium litorale sp. nov., isolated from a tidal flat sediment and proposal for the reclassification of Labrenzia polysiphoniae as Roseibium polysiphoniae comb. nov.</title>
        <authorList>
            <person name="Liu Y."/>
            <person name="Pei T."/>
            <person name="Du J."/>
            <person name="Chao M."/>
            <person name="Deng M.R."/>
            <person name="Zhu H."/>
        </authorList>
    </citation>
    <scope>NUCLEOTIDE SEQUENCE [LARGE SCALE GENOMIC DNA]</scope>
    <source>
        <strain evidence="3 4">4C16A</strain>
    </source>
</reference>
<proteinExistence type="predicted"/>
<evidence type="ECO:0000259" key="2">
    <source>
        <dbReference type="PROSITE" id="PS50975"/>
    </source>
</evidence>
<dbReference type="PROSITE" id="PS50975">
    <property type="entry name" value="ATP_GRASP"/>
    <property type="match status" value="1"/>
</dbReference>
<evidence type="ECO:0000313" key="3">
    <source>
        <dbReference type="EMBL" id="MBD8892172.1"/>
    </source>
</evidence>
<dbReference type="InterPro" id="IPR011761">
    <property type="entry name" value="ATP-grasp"/>
</dbReference>
<organism evidence="3 4">
    <name type="scientific">Roseibium litorale</name>
    <dbReference type="NCBI Taxonomy" id="2803841"/>
    <lineage>
        <taxon>Bacteria</taxon>
        <taxon>Pseudomonadati</taxon>
        <taxon>Pseudomonadota</taxon>
        <taxon>Alphaproteobacteria</taxon>
        <taxon>Hyphomicrobiales</taxon>
        <taxon>Stappiaceae</taxon>
        <taxon>Roseibium</taxon>
    </lineage>
</organism>
<evidence type="ECO:0000313" key="4">
    <source>
        <dbReference type="Proteomes" id="UP000632063"/>
    </source>
</evidence>
<name>A0ABR9CMW0_9HYPH</name>
<feature type="domain" description="ATP-grasp" evidence="2">
    <location>
        <begin position="78"/>
        <end position="338"/>
    </location>
</feature>
<dbReference type="Pfam" id="PF08443">
    <property type="entry name" value="RimK"/>
    <property type="match status" value="1"/>
</dbReference>
<dbReference type="RefSeq" id="WP_192148290.1">
    <property type="nucleotide sequence ID" value="NZ_JACYXI010000006.1"/>
</dbReference>
<accession>A0ABR9CMW0</accession>
<comment type="caution">
    <text evidence="3">The sequence shown here is derived from an EMBL/GenBank/DDBJ whole genome shotgun (WGS) entry which is preliminary data.</text>
</comment>
<dbReference type="PANTHER" id="PTHR21621:SF0">
    <property type="entry name" value="BETA-CITRYLGLUTAMATE SYNTHASE B-RELATED"/>
    <property type="match status" value="1"/>
</dbReference>
<keyword evidence="1" id="KW-0547">Nucleotide-binding</keyword>
<dbReference type="SUPFAM" id="SSF56059">
    <property type="entry name" value="Glutathione synthetase ATP-binding domain-like"/>
    <property type="match status" value="1"/>
</dbReference>
<gene>
    <name evidence="3" type="ORF">IG616_11470</name>
</gene>
<evidence type="ECO:0000256" key="1">
    <source>
        <dbReference type="PROSITE-ProRule" id="PRU00409"/>
    </source>
</evidence>
<keyword evidence="4" id="KW-1185">Reference proteome</keyword>
<keyword evidence="1" id="KW-0067">ATP-binding</keyword>